<dbReference type="InterPro" id="IPR052807">
    <property type="entry name" value="Mito_transl_resp_regulator"/>
</dbReference>
<proteinExistence type="predicted"/>
<evidence type="ECO:0000313" key="1">
    <source>
        <dbReference type="Proteomes" id="UP000050795"/>
    </source>
</evidence>
<accession>A0AA85KDY7</accession>
<protein>
    <recommendedName>
        <fullName evidence="3">G domain-containing protein</fullName>
    </recommendedName>
</protein>
<reference evidence="2" key="2">
    <citation type="submission" date="2023-11" db="UniProtKB">
        <authorList>
            <consortium name="WormBaseParasite"/>
        </authorList>
    </citation>
    <scope>IDENTIFICATION</scope>
</reference>
<dbReference type="PANTHER" id="PTHR46406">
    <property type="entry name" value="NITRIC OXIDE-ASSOCIATED PROTEIN 1"/>
    <property type="match status" value="1"/>
</dbReference>
<sequence length="567" mass="63303">MLMLDSIQETANESDFWSKVIKEIKRHDDAVVVMIADMTNLPHSLISDLHTGLEGKKYILVGNKADQLPGDGPRFLERWHSALLEAAISRSKIPRDNINNIFIVSALTGYGVTELVDFLLSKRFHSKNPIYLLGSANTGKSSLFNRLLLSDLCKSEAKESIHRATISTWPGTTSGLLSFPLTLMNAAKRGQRTQSRNERAQRNIISEKESNISYGFQYLKPKEIGSSIHDRRSLNYYAVEKARGLLPDLSDLPTYTWKSSSDIVESDDKAGNCIANEFGLEQLTSKFLHGNIYIDRATWDGDQGSRLLTNVLNARYFNNHAWCYDTPGVLCEDQILNYLSQNVLNFMDKYRSKGTGVFHLANGVSRKVLIPRTFVMRPGLSLLMGLLGRLDVLKAPGSVYLTTFSHLPIHIVPTIEVDDYNRQFTKFLAPFIDSSSNDNKNNVDNFIGPCGLLPPMKSKNLDPIETATNLDQSNVDVVLSGAGWIGVTGLNKEEKQPSEGENPENLCTDNNVIINHEDSFSNSILLLAWTPGALGISIRTPSLIPYAIKRRGHRLKFLREFSGVQQP</sequence>
<evidence type="ECO:0000313" key="2">
    <source>
        <dbReference type="WBParaSite" id="TREG1_87270.1"/>
    </source>
</evidence>
<reference evidence="1" key="1">
    <citation type="submission" date="2022-06" db="EMBL/GenBank/DDBJ databases">
        <authorList>
            <person name="Berger JAMES D."/>
            <person name="Berger JAMES D."/>
        </authorList>
    </citation>
    <scope>NUCLEOTIDE SEQUENCE [LARGE SCALE GENOMIC DNA]</scope>
</reference>
<dbReference type="WBParaSite" id="TREG1_87270.1">
    <property type="protein sequence ID" value="TREG1_87270.1"/>
    <property type="gene ID" value="TREG1_87270"/>
</dbReference>
<dbReference type="AlphaFoldDB" id="A0AA85KDY7"/>
<dbReference type="InterPro" id="IPR027417">
    <property type="entry name" value="P-loop_NTPase"/>
</dbReference>
<evidence type="ECO:0008006" key="3">
    <source>
        <dbReference type="Google" id="ProtNLM"/>
    </source>
</evidence>
<dbReference type="PANTHER" id="PTHR46406:SF1">
    <property type="entry name" value="NITRIC OXIDE-ASSOCIATED PROTEIN 1"/>
    <property type="match status" value="1"/>
</dbReference>
<dbReference type="SUPFAM" id="SSF52540">
    <property type="entry name" value="P-loop containing nucleoside triphosphate hydrolases"/>
    <property type="match status" value="1"/>
</dbReference>
<dbReference type="Proteomes" id="UP000050795">
    <property type="component" value="Unassembled WGS sequence"/>
</dbReference>
<dbReference type="Gene3D" id="3.40.50.300">
    <property type="entry name" value="P-loop containing nucleotide triphosphate hydrolases"/>
    <property type="match status" value="1"/>
</dbReference>
<organism evidence="1 2">
    <name type="scientific">Trichobilharzia regenti</name>
    <name type="common">Nasal bird schistosome</name>
    <dbReference type="NCBI Taxonomy" id="157069"/>
    <lineage>
        <taxon>Eukaryota</taxon>
        <taxon>Metazoa</taxon>
        <taxon>Spiralia</taxon>
        <taxon>Lophotrochozoa</taxon>
        <taxon>Platyhelminthes</taxon>
        <taxon>Trematoda</taxon>
        <taxon>Digenea</taxon>
        <taxon>Strigeidida</taxon>
        <taxon>Schistosomatoidea</taxon>
        <taxon>Schistosomatidae</taxon>
        <taxon>Trichobilharzia</taxon>
    </lineage>
</organism>
<keyword evidence="1" id="KW-1185">Reference proteome</keyword>
<name>A0AA85KDY7_TRIRE</name>